<evidence type="ECO:0000256" key="1">
    <source>
        <dbReference type="SAM" id="Phobius"/>
    </source>
</evidence>
<organism evidence="3 4">
    <name type="scientific">Aquitalea aquatica</name>
    <dbReference type="NCBI Taxonomy" id="3044273"/>
    <lineage>
        <taxon>Bacteria</taxon>
        <taxon>Pseudomonadati</taxon>
        <taxon>Pseudomonadota</taxon>
        <taxon>Betaproteobacteria</taxon>
        <taxon>Neisseriales</taxon>
        <taxon>Chromobacteriaceae</taxon>
        <taxon>Aquitalea</taxon>
    </lineage>
</organism>
<proteinExistence type="predicted"/>
<reference evidence="3 4" key="1">
    <citation type="submission" date="2020-07" db="EMBL/GenBank/DDBJ databases">
        <title>Draft genome sequence of violacein-producing bacteria and related species.</title>
        <authorList>
            <person name="Wilson H.S."/>
            <person name="De Leon M.E."/>
        </authorList>
    </citation>
    <scope>NUCLEOTIDE SEQUENCE [LARGE SCALE GENOMIC DNA]</scope>
    <source>
        <strain evidence="3 4">HSC-21Su07</strain>
    </source>
</reference>
<feature type="transmembrane region" description="Helical" evidence="1">
    <location>
        <begin position="57"/>
        <end position="77"/>
    </location>
</feature>
<evidence type="ECO:0000313" key="4">
    <source>
        <dbReference type="Proteomes" id="UP000545606"/>
    </source>
</evidence>
<keyword evidence="2" id="KW-0732">Signal</keyword>
<gene>
    <name evidence="3" type="ORF">H2Z84_01725</name>
</gene>
<dbReference type="RefSeq" id="WP_181834441.1">
    <property type="nucleotide sequence ID" value="NZ_JACERN010000004.1"/>
</dbReference>
<keyword evidence="1" id="KW-0472">Membrane</keyword>
<comment type="caution">
    <text evidence="3">The sequence shown here is derived from an EMBL/GenBank/DDBJ whole genome shotgun (WGS) entry which is preliminary data.</text>
</comment>
<dbReference type="AlphaFoldDB" id="A0A838XXG7"/>
<evidence type="ECO:0000256" key="2">
    <source>
        <dbReference type="SAM" id="SignalP"/>
    </source>
</evidence>
<evidence type="ECO:0000313" key="3">
    <source>
        <dbReference type="EMBL" id="MBA4707106.1"/>
    </source>
</evidence>
<keyword evidence="1" id="KW-1133">Transmembrane helix</keyword>
<protein>
    <submittedName>
        <fullName evidence="3">Uncharacterized protein</fullName>
    </submittedName>
</protein>
<accession>A0A838XXG7</accession>
<dbReference type="EMBL" id="JACERN010000004">
    <property type="protein sequence ID" value="MBA4707106.1"/>
    <property type="molecule type" value="Genomic_DNA"/>
</dbReference>
<sequence>MQLLYALVLGLSVLSGDVASAPCPQGSSAPVCGASVSEPIHAPLRFRKEPAVGTAALLGPYEILGGLTLIGAAAYWWRQRYTKGLRVAGGEGIHLLAKRRLSAKSSLYVIEHGGREIMLAESERGITVIRDDSKS</sequence>
<keyword evidence="1" id="KW-0812">Transmembrane</keyword>
<feature type="signal peptide" evidence="2">
    <location>
        <begin position="1"/>
        <end position="21"/>
    </location>
</feature>
<name>A0A838XXG7_9NEIS</name>
<keyword evidence="4" id="KW-1185">Reference proteome</keyword>
<feature type="chain" id="PRO_5032682338" evidence="2">
    <location>
        <begin position="22"/>
        <end position="135"/>
    </location>
</feature>
<dbReference type="Proteomes" id="UP000545606">
    <property type="component" value="Unassembled WGS sequence"/>
</dbReference>